<keyword evidence="2" id="KW-0472">Membrane</keyword>
<dbReference type="Proteomes" id="UP000306192">
    <property type="component" value="Unassembled WGS sequence"/>
</dbReference>
<evidence type="ECO:0000313" key="4">
    <source>
        <dbReference type="EMBL" id="TIH28933.1"/>
    </source>
</evidence>
<reference evidence="4 5" key="1">
    <citation type="journal article" date="2019" name="Microorganisms">
        <title>Systematic Affiliation and Genome Analysis of Subtercola vilae DB165(T) with Particular Emphasis on Cold Adaptation of an Isolate from a High-Altitude Cold Volcano Lake.</title>
        <authorList>
            <person name="Villalobos A.S."/>
            <person name="Wiese J."/>
            <person name="Imhoff J.F."/>
            <person name="Dorador C."/>
            <person name="Keller A."/>
            <person name="Hentschel U."/>
        </authorList>
    </citation>
    <scope>NUCLEOTIDE SEQUENCE [LARGE SCALE GENOMIC DNA]</scope>
    <source>
        <strain evidence="4 5">DB165</strain>
    </source>
</reference>
<keyword evidence="2" id="KW-1133">Transmembrane helix</keyword>
<accession>A0A4T2BCC8</accession>
<dbReference type="AlphaFoldDB" id="A0A4T2BCC8"/>
<feature type="region of interest" description="Disordered" evidence="1">
    <location>
        <begin position="1"/>
        <end position="78"/>
    </location>
</feature>
<evidence type="ECO:0000313" key="5">
    <source>
        <dbReference type="Proteomes" id="UP000306192"/>
    </source>
</evidence>
<proteinExistence type="predicted"/>
<feature type="compositionally biased region" description="Low complexity" evidence="1">
    <location>
        <begin position="183"/>
        <end position="195"/>
    </location>
</feature>
<evidence type="ECO:0000256" key="1">
    <source>
        <dbReference type="SAM" id="MobiDB-lite"/>
    </source>
</evidence>
<name>A0A4T2BCC8_9MICO</name>
<dbReference type="InterPro" id="IPR025241">
    <property type="entry name" value="DUF4190"/>
</dbReference>
<feature type="region of interest" description="Disordered" evidence="1">
    <location>
        <begin position="178"/>
        <end position="198"/>
    </location>
</feature>
<feature type="compositionally biased region" description="Pro residues" evidence="1">
    <location>
        <begin position="21"/>
        <end position="33"/>
    </location>
</feature>
<keyword evidence="5" id="KW-1185">Reference proteome</keyword>
<gene>
    <name evidence="4" type="ORF">D4765_18180</name>
</gene>
<comment type="caution">
    <text evidence="4">The sequence shown here is derived from an EMBL/GenBank/DDBJ whole genome shotgun (WGS) entry which is preliminary data.</text>
</comment>
<feature type="domain" description="DUF4190" evidence="3">
    <location>
        <begin position="103"/>
        <end position="157"/>
    </location>
</feature>
<evidence type="ECO:0000259" key="3">
    <source>
        <dbReference type="Pfam" id="PF13828"/>
    </source>
</evidence>
<organism evidence="4 5">
    <name type="scientific">Subtercola vilae</name>
    <dbReference type="NCBI Taxonomy" id="2056433"/>
    <lineage>
        <taxon>Bacteria</taxon>
        <taxon>Bacillati</taxon>
        <taxon>Actinomycetota</taxon>
        <taxon>Actinomycetes</taxon>
        <taxon>Micrococcales</taxon>
        <taxon>Microbacteriaceae</taxon>
        <taxon>Subtercola</taxon>
    </lineage>
</organism>
<feature type="transmembrane region" description="Helical" evidence="2">
    <location>
        <begin position="140"/>
        <end position="170"/>
    </location>
</feature>
<evidence type="ECO:0000256" key="2">
    <source>
        <dbReference type="SAM" id="Phobius"/>
    </source>
</evidence>
<sequence>MRQGTQRAARSESMTDEQQPPIEPTPPTPPAIPNPYGSAPPYQAPGAGPSLSKTPDDSTPPTAPNPYGAAPYGATPYGSAPPTTPNSYAAAPYGGSPEPSYNVLAIVSLVTAFFVSLAAVITGHIALVQIKRTGQKGRGLAVAGLVLGYLGILGGILAAVFIVIAIVAAASNPNRYGTGSSDPFSAPTAAPTASSGPGGSGFNGGDLTFEAGQSLPATTIPQFADGFITSTGWSVSSPDDGQGNWSYTSSDKQCTVKFHQGLLGSKVTTVPGDDQATTDAYLIYVDNATASDVDQYAETDYVGLGSADASYSVDTRTLTGTDSNGSHWITAARAFASTGTGMYLDLTCQPATDLTSIYYDVLAKAAIVVN</sequence>
<protein>
    <submittedName>
        <fullName evidence="4">DUF4190 domain-containing protein</fullName>
    </submittedName>
</protein>
<keyword evidence="2" id="KW-0812">Transmembrane</keyword>
<dbReference type="EMBL" id="QYRT01000064">
    <property type="protein sequence ID" value="TIH28933.1"/>
    <property type="molecule type" value="Genomic_DNA"/>
</dbReference>
<dbReference type="Pfam" id="PF13828">
    <property type="entry name" value="DUF4190"/>
    <property type="match status" value="1"/>
</dbReference>
<feature type="transmembrane region" description="Helical" evidence="2">
    <location>
        <begin position="103"/>
        <end position="128"/>
    </location>
</feature>
<feature type="compositionally biased region" description="Low complexity" evidence="1">
    <location>
        <begin position="65"/>
        <end position="78"/>
    </location>
</feature>